<gene>
    <name evidence="4" type="ORF">FRX31_005223</name>
</gene>
<accession>A0A7J6X9L2</accession>
<dbReference type="SUPFAM" id="SSF48264">
    <property type="entry name" value="Cytochrome P450"/>
    <property type="match status" value="1"/>
</dbReference>
<dbReference type="InterPro" id="IPR001128">
    <property type="entry name" value="Cyt_P450"/>
</dbReference>
<organism evidence="4 5">
    <name type="scientific">Thalictrum thalictroides</name>
    <name type="common">Rue-anemone</name>
    <name type="synonym">Anemone thalictroides</name>
    <dbReference type="NCBI Taxonomy" id="46969"/>
    <lineage>
        <taxon>Eukaryota</taxon>
        <taxon>Viridiplantae</taxon>
        <taxon>Streptophyta</taxon>
        <taxon>Embryophyta</taxon>
        <taxon>Tracheophyta</taxon>
        <taxon>Spermatophyta</taxon>
        <taxon>Magnoliopsida</taxon>
        <taxon>Ranunculales</taxon>
        <taxon>Ranunculaceae</taxon>
        <taxon>Thalictroideae</taxon>
        <taxon>Thalictrum</taxon>
    </lineage>
</organism>
<comment type="caution">
    <text evidence="4">The sequence shown here is derived from an EMBL/GenBank/DDBJ whole genome shotgun (WGS) entry which is preliminary data.</text>
</comment>
<dbReference type="GO" id="GO:0005506">
    <property type="term" value="F:iron ion binding"/>
    <property type="evidence" value="ECO:0007669"/>
    <property type="project" value="InterPro"/>
</dbReference>
<evidence type="ECO:0000256" key="2">
    <source>
        <dbReference type="ARBA" id="ARBA00022723"/>
    </source>
</evidence>
<reference evidence="4 5" key="1">
    <citation type="submission" date="2020-06" db="EMBL/GenBank/DDBJ databases">
        <title>Transcriptomic and genomic resources for Thalictrum thalictroides and T. hernandezii: Facilitating candidate gene discovery in an emerging model plant lineage.</title>
        <authorList>
            <person name="Arias T."/>
            <person name="Riano-Pachon D.M."/>
            <person name="Di Stilio V.S."/>
        </authorList>
    </citation>
    <scope>NUCLEOTIDE SEQUENCE [LARGE SCALE GENOMIC DNA]</scope>
    <source>
        <strain evidence="5">cv. WT478/WT964</strain>
        <tissue evidence="4">Leaves</tissue>
    </source>
</reference>
<dbReference type="GO" id="GO:0020037">
    <property type="term" value="F:heme binding"/>
    <property type="evidence" value="ECO:0007669"/>
    <property type="project" value="InterPro"/>
</dbReference>
<dbReference type="InterPro" id="IPR036396">
    <property type="entry name" value="Cyt_P450_sf"/>
</dbReference>
<evidence type="ECO:0000313" key="4">
    <source>
        <dbReference type="EMBL" id="KAF5205190.1"/>
    </source>
</evidence>
<dbReference type="PANTHER" id="PTHR47955:SF15">
    <property type="entry name" value="CYTOCHROME P450 71A2-LIKE"/>
    <property type="match status" value="1"/>
</dbReference>
<dbReference type="Proteomes" id="UP000554482">
    <property type="component" value="Unassembled WGS sequence"/>
</dbReference>
<dbReference type="GO" id="GO:0016705">
    <property type="term" value="F:oxidoreductase activity, acting on paired donors, with incorporation or reduction of molecular oxygen"/>
    <property type="evidence" value="ECO:0007669"/>
    <property type="project" value="InterPro"/>
</dbReference>
<dbReference type="GO" id="GO:0004497">
    <property type="term" value="F:monooxygenase activity"/>
    <property type="evidence" value="ECO:0007669"/>
    <property type="project" value="InterPro"/>
</dbReference>
<protein>
    <submittedName>
        <fullName evidence="4">Cytochrome p450</fullName>
    </submittedName>
</protein>
<dbReference type="OrthoDB" id="1470350at2759"/>
<keyword evidence="2" id="KW-0479">Metal-binding</keyword>
<evidence type="ECO:0000256" key="1">
    <source>
        <dbReference type="ARBA" id="ARBA00010617"/>
    </source>
</evidence>
<keyword evidence="3" id="KW-0408">Iron</keyword>
<dbReference type="Pfam" id="PF00067">
    <property type="entry name" value="p450"/>
    <property type="match status" value="1"/>
</dbReference>
<dbReference type="AlphaFoldDB" id="A0A7J6X9L2"/>
<dbReference type="Gene3D" id="1.10.630.10">
    <property type="entry name" value="Cytochrome P450"/>
    <property type="match status" value="1"/>
</dbReference>
<comment type="similarity">
    <text evidence="1">Belongs to the cytochrome P450 family.</text>
</comment>
<dbReference type="PANTHER" id="PTHR47955">
    <property type="entry name" value="CYTOCHROME P450 FAMILY 71 PROTEIN"/>
    <property type="match status" value="1"/>
</dbReference>
<keyword evidence="5" id="KW-1185">Reference proteome</keyword>
<name>A0A7J6X9L2_THATH</name>
<sequence length="230" mass="26189">MVQRDKPQTKMAVTIIAMQQRSIKVPPSPPKLPLIGHLHHLGALPHHSLRALSQTYGIHLYFSGIISKNGQRNHEDTRCCFLQYITTAVKEFLYGGKDVVFAPLGEYWREMRKVCVKDLLSLKRVQSFEFIREEEIANMFNKINQACLMKSDLNLTDLISVIANNIISRVTLGRSLEGKSEGAKLIKEVVEHFGLFCVGDIIPSLGWIDELTGIKNRMRKTSTAMHRLFR</sequence>
<dbReference type="GO" id="GO:0044550">
    <property type="term" value="P:secondary metabolite biosynthetic process"/>
    <property type="evidence" value="ECO:0007669"/>
    <property type="project" value="UniProtKB-ARBA"/>
</dbReference>
<evidence type="ECO:0000256" key="3">
    <source>
        <dbReference type="ARBA" id="ARBA00023004"/>
    </source>
</evidence>
<dbReference type="EMBL" id="JABWDY010004417">
    <property type="protein sequence ID" value="KAF5205190.1"/>
    <property type="molecule type" value="Genomic_DNA"/>
</dbReference>
<evidence type="ECO:0000313" key="5">
    <source>
        <dbReference type="Proteomes" id="UP000554482"/>
    </source>
</evidence>
<proteinExistence type="inferred from homology"/>